<gene>
    <name evidence="2" type="ORF">VA613_08090</name>
</gene>
<dbReference type="SUPFAM" id="SSF46785">
    <property type="entry name" value="Winged helix' DNA-binding domain"/>
    <property type="match status" value="1"/>
</dbReference>
<keyword evidence="3" id="KW-1185">Reference proteome</keyword>
<dbReference type="PANTHER" id="PTHR30432">
    <property type="entry name" value="TRANSCRIPTIONAL REGULATOR MODE"/>
    <property type="match status" value="1"/>
</dbReference>
<dbReference type="InterPro" id="IPR036388">
    <property type="entry name" value="WH-like_DNA-bd_sf"/>
</dbReference>
<name>A0ABZ1CF31_9PROT</name>
<dbReference type="Proteomes" id="UP001334732">
    <property type="component" value="Chromosome"/>
</dbReference>
<feature type="domain" description="HTH lysR-type" evidence="1">
    <location>
        <begin position="26"/>
        <end position="82"/>
    </location>
</feature>
<dbReference type="RefSeq" id="WP_324778596.1">
    <property type="nucleotide sequence ID" value="NZ_CP141769.1"/>
</dbReference>
<evidence type="ECO:0000259" key="1">
    <source>
        <dbReference type="Pfam" id="PF00126"/>
    </source>
</evidence>
<dbReference type="Gene3D" id="1.10.10.10">
    <property type="entry name" value="Winged helix-like DNA-binding domain superfamily/Winged helix DNA-binding domain"/>
    <property type="match status" value="1"/>
</dbReference>
<dbReference type="EMBL" id="CP141769">
    <property type="protein sequence ID" value="WRS37982.1"/>
    <property type="molecule type" value="Genomic_DNA"/>
</dbReference>
<reference evidence="2 3" key="1">
    <citation type="submission" date="2023-12" db="EMBL/GenBank/DDBJ databases">
        <title>Thiobacillus sedimentum sp. nov., a chemolithoautotrophic sulfur-oxidizing bacterium isolated from freshwater sediment.</title>
        <authorList>
            <person name="Luo J."/>
            <person name="Dai C."/>
        </authorList>
    </citation>
    <scope>NUCLEOTIDE SEQUENCE [LARGE SCALE GENOMIC DNA]</scope>
    <source>
        <strain evidence="2 3">SCUT-2</strain>
    </source>
</reference>
<sequence>MNAQLKADGRFWLTLDGRNFLGRGRVELLQHIRETGSISKAAKAMKMSYKAAWDAVDAMNVAWGVPLVASGPAGSRLTPDAEALVAAFRKAEARHAAFLEKLARELPGRTGRDAPATR</sequence>
<proteinExistence type="predicted"/>
<dbReference type="InterPro" id="IPR051815">
    <property type="entry name" value="Molybdate_resp_trans_reg"/>
</dbReference>
<dbReference type="PANTHER" id="PTHR30432:SF1">
    <property type="entry name" value="DNA-BINDING TRANSCRIPTIONAL DUAL REGULATOR MODE"/>
    <property type="match status" value="1"/>
</dbReference>
<organism evidence="2 3">
    <name type="scientific">Thiobacillus sedimenti</name>
    <dbReference type="NCBI Taxonomy" id="3110231"/>
    <lineage>
        <taxon>Bacteria</taxon>
        <taxon>Pseudomonadati</taxon>
        <taxon>Pseudomonadota</taxon>
        <taxon>Betaproteobacteria</taxon>
        <taxon>Nitrosomonadales</taxon>
        <taxon>Thiobacillaceae</taxon>
        <taxon>Thiobacillus</taxon>
    </lineage>
</organism>
<protein>
    <submittedName>
        <fullName evidence="2">LysR family transcriptional regulator</fullName>
    </submittedName>
</protein>
<dbReference type="InterPro" id="IPR036390">
    <property type="entry name" value="WH_DNA-bd_sf"/>
</dbReference>
<dbReference type="InterPro" id="IPR000847">
    <property type="entry name" value="LysR_HTH_N"/>
</dbReference>
<accession>A0ABZ1CF31</accession>
<evidence type="ECO:0000313" key="3">
    <source>
        <dbReference type="Proteomes" id="UP001334732"/>
    </source>
</evidence>
<evidence type="ECO:0000313" key="2">
    <source>
        <dbReference type="EMBL" id="WRS37982.1"/>
    </source>
</evidence>
<dbReference type="Pfam" id="PF00126">
    <property type="entry name" value="HTH_1"/>
    <property type="match status" value="1"/>
</dbReference>